<name>A0ABY7GJA2_9GAMM</name>
<dbReference type="RefSeq" id="WP_255189505.1">
    <property type="nucleotide sequence ID" value="NZ_CP113517.1"/>
</dbReference>
<accession>A0ABY7GJA2</accession>
<sequence length="284" mass="31532">MGRYDQTDSKKSNGLVIGAIGVLLLAGGWLYLDRTEQRAAEPEIKQIELPLASDTVQADQQTADQLAIEQAPTDPPDFAIQASPAVAQPLPELADSDEMMRQAMLGVSPQLAPWLATDQLIKKYLIIANDFSQGLWLEKHRQFLQPPAAFSVQQTDNGSVIAEASYRRYDSLAQAIDGIDARAAIMAYQKFKPLLSQVFDQFGYPPERPMDDLFLKAAAQILAAPIIEQPIPVVRPSVFYKFADAELEKLNPVAKLMLRMGPENTRLIQRKTKQLAQELSNARE</sequence>
<evidence type="ECO:0000313" key="2">
    <source>
        <dbReference type="EMBL" id="WAR44531.1"/>
    </source>
</evidence>
<dbReference type="Pfam" id="PF11219">
    <property type="entry name" value="DUF3014"/>
    <property type="match status" value="1"/>
</dbReference>
<keyword evidence="3" id="KW-1185">Reference proteome</keyword>
<dbReference type="EMBL" id="CP113517">
    <property type="protein sequence ID" value="WAR44531.1"/>
    <property type="molecule type" value="Genomic_DNA"/>
</dbReference>
<keyword evidence="1" id="KW-0472">Membrane</keyword>
<proteinExistence type="predicted"/>
<dbReference type="InterPro" id="IPR021382">
    <property type="entry name" value="DUF3014"/>
</dbReference>
<protein>
    <submittedName>
        <fullName evidence="2">DUF3014 domain-containing protein</fullName>
    </submittedName>
</protein>
<dbReference type="Proteomes" id="UP001162780">
    <property type="component" value="Chromosome"/>
</dbReference>
<keyword evidence="1" id="KW-1133">Transmembrane helix</keyword>
<keyword evidence="1" id="KW-0812">Transmembrane</keyword>
<organism evidence="2 3">
    <name type="scientific">Methylomonas rapida</name>
    <dbReference type="NCBI Taxonomy" id="2963939"/>
    <lineage>
        <taxon>Bacteria</taxon>
        <taxon>Pseudomonadati</taxon>
        <taxon>Pseudomonadota</taxon>
        <taxon>Gammaproteobacteria</taxon>
        <taxon>Methylococcales</taxon>
        <taxon>Methylococcaceae</taxon>
        <taxon>Methylomonas</taxon>
    </lineage>
</organism>
<evidence type="ECO:0000313" key="3">
    <source>
        <dbReference type="Proteomes" id="UP001162780"/>
    </source>
</evidence>
<gene>
    <name evidence="2" type="ORF">NM686_019615</name>
</gene>
<evidence type="ECO:0000256" key="1">
    <source>
        <dbReference type="SAM" id="Phobius"/>
    </source>
</evidence>
<reference evidence="2" key="1">
    <citation type="submission" date="2022-11" db="EMBL/GenBank/DDBJ databases">
        <title>Methylomonas rapida sp. nov., Carotenoid-Producing Obligate Methanotrophs with High Growth Characteristics and Biotechnological Potential.</title>
        <authorList>
            <person name="Tikhonova E.N."/>
            <person name="Suleimanov R.Z."/>
            <person name="Miroshnikov K."/>
            <person name="Oshkin I.Y."/>
            <person name="Belova S.E."/>
            <person name="Danilova O.V."/>
            <person name="Ashikhmin A."/>
            <person name="Konopkin A."/>
            <person name="But S.Y."/>
            <person name="Khmelenina V.N."/>
            <person name="Kuznetsov N."/>
            <person name="Pimenov N.V."/>
            <person name="Dedysh S.N."/>
        </authorList>
    </citation>
    <scope>NUCLEOTIDE SEQUENCE</scope>
    <source>
        <strain evidence="2">MP1</strain>
    </source>
</reference>
<feature type="transmembrane region" description="Helical" evidence="1">
    <location>
        <begin position="12"/>
        <end position="32"/>
    </location>
</feature>